<dbReference type="EMBL" id="MN739006">
    <property type="protein sequence ID" value="QHT34735.1"/>
    <property type="molecule type" value="Genomic_DNA"/>
</dbReference>
<evidence type="ECO:0000313" key="2">
    <source>
        <dbReference type="EMBL" id="QHT34735.1"/>
    </source>
</evidence>
<dbReference type="InterPro" id="IPR043977">
    <property type="entry name" value="DUF5759"/>
</dbReference>
<dbReference type="AlphaFoldDB" id="A0A6C0F6E9"/>
<protein>
    <submittedName>
        <fullName evidence="2">Uncharacterized protein</fullName>
    </submittedName>
</protein>
<reference evidence="2" key="1">
    <citation type="journal article" date="2020" name="Nature">
        <title>Giant virus diversity and host interactions through global metagenomics.</title>
        <authorList>
            <person name="Schulz F."/>
            <person name="Roux S."/>
            <person name="Paez-Espino D."/>
            <person name="Jungbluth S."/>
            <person name="Walsh D.A."/>
            <person name="Denef V.J."/>
            <person name="McMahon K.D."/>
            <person name="Konstantinidis K.T."/>
            <person name="Eloe-Fadrosh E.A."/>
            <person name="Kyrpides N.C."/>
            <person name="Woyke T."/>
        </authorList>
    </citation>
    <scope>NUCLEOTIDE SEQUENCE</scope>
    <source>
        <strain evidence="2">GVMAG-M-3300009163-63</strain>
    </source>
</reference>
<feature type="compositionally biased region" description="Basic and acidic residues" evidence="1">
    <location>
        <begin position="132"/>
        <end position="141"/>
    </location>
</feature>
<accession>A0A6C0F6E9</accession>
<proteinExistence type="predicted"/>
<dbReference type="Pfam" id="PF19063">
    <property type="entry name" value="DUF5759"/>
    <property type="match status" value="1"/>
</dbReference>
<name>A0A6C0F6E9_9ZZZZ</name>
<feature type="compositionally biased region" description="Gly residues" evidence="1">
    <location>
        <begin position="148"/>
        <end position="157"/>
    </location>
</feature>
<organism evidence="2">
    <name type="scientific">viral metagenome</name>
    <dbReference type="NCBI Taxonomy" id="1070528"/>
    <lineage>
        <taxon>unclassified sequences</taxon>
        <taxon>metagenomes</taxon>
        <taxon>organismal metagenomes</taxon>
    </lineage>
</organism>
<sequence>MDNLFYSREEEDEDVENVRKINLDELYDTKKEKDLQKMQVFNRILNRIHTKIKTTSRQKINSNFCWYVVPEVMLGVVNYDRVMCISYIVAKLEENDFQVRYTHPNLIFISWGHYIPTYVRTEFKKKTGISIDEHGNKKEEGNDNSEEGGSGGGGIRLITNSGGGDNANIDHTLLNRNKTSASTTNPNLVKKEYKPINSYKPTGNLVYSNDFLKKIEDRMNN</sequence>
<evidence type="ECO:0000256" key="1">
    <source>
        <dbReference type="SAM" id="MobiDB-lite"/>
    </source>
</evidence>
<feature type="region of interest" description="Disordered" evidence="1">
    <location>
        <begin position="132"/>
        <end position="157"/>
    </location>
</feature>